<evidence type="ECO:0000256" key="2">
    <source>
        <dbReference type="ARBA" id="ARBA00008420"/>
    </source>
</evidence>
<dbReference type="SUPFAM" id="SSF52540">
    <property type="entry name" value="P-loop containing nucleoside triphosphate hydrolases"/>
    <property type="match status" value="1"/>
</dbReference>
<protein>
    <recommendedName>
        <fullName evidence="3 10">Gluconokinase</fullName>
        <ecNumber evidence="3 10">2.7.1.12</ecNumber>
    </recommendedName>
</protein>
<proteinExistence type="inferred from homology"/>
<dbReference type="Proteomes" id="UP000295537">
    <property type="component" value="Unassembled WGS sequence"/>
</dbReference>
<sequence length="193" mass="22085">MAKIFILMGVSSTGKTKVGIEMSRQLGIKLIDGDDLHPKTNIIKMEEGQPLNDTDRLPWLERIRDAAFSLETKNEVGIIICSALKKKYRDLIREGNQNIAFIFLHGEYSLVLERMRQRKGHYMKEQMLKSQFDTLEIPLSEEDDVTFVDISGEFEEIVKKCIEATKLQTDDTKAYKKVAVNGINSLNLAKKYI</sequence>
<name>A0A4R2NB10_9PAST</name>
<accession>A0A4R2NB10</accession>
<dbReference type="InterPro" id="IPR006001">
    <property type="entry name" value="Therm_gnt_kin"/>
</dbReference>
<comment type="pathway">
    <text evidence="1">Carbohydrate acid metabolism.</text>
</comment>
<dbReference type="GO" id="GO:0005524">
    <property type="term" value="F:ATP binding"/>
    <property type="evidence" value="ECO:0007669"/>
    <property type="project" value="UniProtKB-KW"/>
</dbReference>
<keyword evidence="8" id="KW-0311">Gluconate utilization</keyword>
<comment type="caution">
    <text evidence="11">The sequence shown here is derived from an EMBL/GenBank/DDBJ whole genome shotgun (WGS) entry which is preliminary data.</text>
</comment>
<evidence type="ECO:0000256" key="4">
    <source>
        <dbReference type="ARBA" id="ARBA00022679"/>
    </source>
</evidence>
<dbReference type="PANTHER" id="PTHR43442">
    <property type="entry name" value="GLUCONOKINASE-RELATED"/>
    <property type="match status" value="1"/>
</dbReference>
<dbReference type="InterPro" id="IPR027417">
    <property type="entry name" value="P-loop_NTPase"/>
</dbReference>
<comment type="similarity">
    <text evidence="2 10">Belongs to the gluconokinase GntK/GntV family.</text>
</comment>
<dbReference type="GO" id="GO:0046316">
    <property type="term" value="F:gluconokinase activity"/>
    <property type="evidence" value="ECO:0007669"/>
    <property type="project" value="UniProtKB-EC"/>
</dbReference>
<dbReference type="GO" id="GO:0005737">
    <property type="term" value="C:cytoplasm"/>
    <property type="evidence" value="ECO:0007669"/>
    <property type="project" value="TreeGrafter"/>
</dbReference>
<dbReference type="AlphaFoldDB" id="A0A4R2NB10"/>
<dbReference type="InterPro" id="IPR031322">
    <property type="entry name" value="Shikimate/glucono_kinase"/>
</dbReference>
<evidence type="ECO:0000256" key="8">
    <source>
        <dbReference type="ARBA" id="ARBA00023064"/>
    </source>
</evidence>
<evidence type="ECO:0000313" key="11">
    <source>
        <dbReference type="EMBL" id="TCP18175.1"/>
    </source>
</evidence>
<keyword evidence="7 10" id="KW-0067">ATP-binding</keyword>
<evidence type="ECO:0000256" key="5">
    <source>
        <dbReference type="ARBA" id="ARBA00022741"/>
    </source>
</evidence>
<dbReference type="PANTHER" id="PTHR43442:SF3">
    <property type="entry name" value="GLUCONOKINASE-RELATED"/>
    <property type="match status" value="1"/>
</dbReference>
<keyword evidence="4 10" id="KW-0808">Transferase</keyword>
<keyword evidence="12" id="KW-1185">Reference proteome</keyword>
<dbReference type="FunFam" id="3.40.50.300:FF:000522">
    <property type="entry name" value="Gluconokinase"/>
    <property type="match status" value="1"/>
</dbReference>
<evidence type="ECO:0000256" key="10">
    <source>
        <dbReference type="RuleBase" id="RU363066"/>
    </source>
</evidence>
<dbReference type="Gene3D" id="3.40.50.300">
    <property type="entry name" value="P-loop containing nucleotide triphosphate hydrolases"/>
    <property type="match status" value="1"/>
</dbReference>
<keyword evidence="5 10" id="KW-0547">Nucleotide-binding</keyword>
<dbReference type="GO" id="GO:0019521">
    <property type="term" value="P:D-gluconate metabolic process"/>
    <property type="evidence" value="ECO:0007669"/>
    <property type="project" value="UniProtKB-KW"/>
</dbReference>
<keyword evidence="6 10" id="KW-0418">Kinase</keyword>
<evidence type="ECO:0000256" key="7">
    <source>
        <dbReference type="ARBA" id="ARBA00022840"/>
    </source>
</evidence>
<dbReference type="EC" id="2.7.1.12" evidence="3 10"/>
<evidence type="ECO:0000256" key="9">
    <source>
        <dbReference type="ARBA" id="ARBA00048090"/>
    </source>
</evidence>
<dbReference type="OrthoDB" id="9795716at2"/>
<dbReference type="Pfam" id="PF01202">
    <property type="entry name" value="SKI"/>
    <property type="match status" value="1"/>
</dbReference>
<evidence type="ECO:0000256" key="1">
    <source>
        <dbReference type="ARBA" id="ARBA00004761"/>
    </source>
</evidence>
<dbReference type="NCBIfam" id="TIGR01313">
    <property type="entry name" value="therm_gnt_kin"/>
    <property type="match status" value="1"/>
</dbReference>
<reference evidence="11 12" key="1">
    <citation type="submission" date="2019-03" db="EMBL/GenBank/DDBJ databases">
        <title>Genomic Encyclopedia of Type Strains, Phase IV (KMG-IV): sequencing the most valuable type-strain genomes for metagenomic binning, comparative biology and taxonomic classification.</title>
        <authorList>
            <person name="Goeker M."/>
        </authorList>
    </citation>
    <scope>NUCLEOTIDE SEQUENCE [LARGE SCALE GENOMIC DNA]</scope>
    <source>
        <strain evidence="11 12">DSM 16380</strain>
    </source>
</reference>
<gene>
    <name evidence="11" type="ORF">EV693_103142</name>
</gene>
<evidence type="ECO:0000256" key="6">
    <source>
        <dbReference type="ARBA" id="ARBA00022777"/>
    </source>
</evidence>
<evidence type="ECO:0000256" key="3">
    <source>
        <dbReference type="ARBA" id="ARBA00012054"/>
    </source>
</evidence>
<organism evidence="11 12">
    <name type="scientific">Nicoletella semolina</name>
    <dbReference type="NCBI Taxonomy" id="271160"/>
    <lineage>
        <taxon>Bacteria</taxon>
        <taxon>Pseudomonadati</taxon>
        <taxon>Pseudomonadota</taxon>
        <taxon>Gammaproteobacteria</taxon>
        <taxon>Pasteurellales</taxon>
        <taxon>Pasteurellaceae</taxon>
        <taxon>Nicoletella</taxon>
    </lineage>
</organism>
<dbReference type="EMBL" id="SLXJ01000003">
    <property type="protein sequence ID" value="TCP18175.1"/>
    <property type="molecule type" value="Genomic_DNA"/>
</dbReference>
<evidence type="ECO:0000313" key="12">
    <source>
        <dbReference type="Proteomes" id="UP000295537"/>
    </source>
</evidence>
<comment type="catalytic activity">
    <reaction evidence="9 10">
        <text>D-gluconate + ATP = 6-phospho-D-gluconate + ADP + H(+)</text>
        <dbReference type="Rhea" id="RHEA:19433"/>
        <dbReference type="ChEBI" id="CHEBI:15378"/>
        <dbReference type="ChEBI" id="CHEBI:18391"/>
        <dbReference type="ChEBI" id="CHEBI:30616"/>
        <dbReference type="ChEBI" id="CHEBI:58759"/>
        <dbReference type="ChEBI" id="CHEBI:456216"/>
        <dbReference type="EC" id="2.7.1.12"/>
    </reaction>
</comment>
<dbReference type="CDD" id="cd02021">
    <property type="entry name" value="GntK"/>
    <property type="match status" value="1"/>
</dbReference>